<name>A0A6A6DNY3_9PEZI</name>
<keyword evidence="2" id="KW-1185">Reference proteome</keyword>
<evidence type="ECO:0000313" key="1">
    <source>
        <dbReference type="EMBL" id="KAF2180122.1"/>
    </source>
</evidence>
<organism evidence="1 2">
    <name type="scientific">Zopfia rhizophila CBS 207.26</name>
    <dbReference type="NCBI Taxonomy" id="1314779"/>
    <lineage>
        <taxon>Eukaryota</taxon>
        <taxon>Fungi</taxon>
        <taxon>Dikarya</taxon>
        <taxon>Ascomycota</taxon>
        <taxon>Pezizomycotina</taxon>
        <taxon>Dothideomycetes</taxon>
        <taxon>Dothideomycetes incertae sedis</taxon>
        <taxon>Zopfiaceae</taxon>
        <taxon>Zopfia</taxon>
    </lineage>
</organism>
<reference evidence="1" key="1">
    <citation type="journal article" date="2020" name="Stud. Mycol.">
        <title>101 Dothideomycetes genomes: a test case for predicting lifestyles and emergence of pathogens.</title>
        <authorList>
            <person name="Haridas S."/>
            <person name="Albert R."/>
            <person name="Binder M."/>
            <person name="Bloem J."/>
            <person name="Labutti K."/>
            <person name="Salamov A."/>
            <person name="Andreopoulos B."/>
            <person name="Baker S."/>
            <person name="Barry K."/>
            <person name="Bills G."/>
            <person name="Bluhm B."/>
            <person name="Cannon C."/>
            <person name="Castanera R."/>
            <person name="Culley D."/>
            <person name="Daum C."/>
            <person name="Ezra D."/>
            <person name="Gonzalez J."/>
            <person name="Henrissat B."/>
            <person name="Kuo A."/>
            <person name="Liang C."/>
            <person name="Lipzen A."/>
            <person name="Lutzoni F."/>
            <person name="Magnuson J."/>
            <person name="Mondo S."/>
            <person name="Nolan M."/>
            <person name="Ohm R."/>
            <person name="Pangilinan J."/>
            <person name="Park H.-J."/>
            <person name="Ramirez L."/>
            <person name="Alfaro M."/>
            <person name="Sun H."/>
            <person name="Tritt A."/>
            <person name="Yoshinaga Y."/>
            <person name="Zwiers L.-H."/>
            <person name="Turgeon B."/>
            <person name="Goodwin S."/>
            <person name="Spatafora J."/>
            <person name="Crous P."/>
            <person name="Grigoriev I."/>
        </authorList>
    </citation>
    <scope>NUCLEOTIDE SEQUENCE</scope>
    <source>
        <strain evidence="1">CBS 207.26</strain>
    </source>
</reference>
<accession>A0A6A6DNY3</accession>
<proteinExistence type="predicted"/>
<dbReference type="EMBL" id="ML994660">
    <property type="protein sequence ID" value="KAF2180122.1"/>
    <property type="molecule type" value="Genomic_DNA"/>
</dbReference>
<feature type="non-terminal residue" evidence="1">
    <location>
        <position position="1"/>
    </location>
</feature>
<sequence>AWNVELEALTIINYYIKSTVVKALEVIQELAEDLLSLFKQAVSLLNVDNVRDLSSFINPVDEDAEVEEDEINHNDIIQHYTGQVGKDPVEKEDNDIVNEPIPSSQEALKAMQLVVRYIERRGATTKAEIDELVR</sequence>
<evidence type="ECO:0000313" key="2">
    <source>
        <dbReference type="Proteomes" id="UP000800200"/>
    </source>
</evidence>
<dbReference type="AlphaFoldDB" id="A0A6A6DNY3"/>
<protein>
    <submittedName>
        <fullName evidence="1">Uncharacterized protein</fullName>
    </submittedName>
</protein>
<gene>
    <name evidence="1" type="ORF">K469DRAFT_593771</name>
</gene>
<dbReference type="Proteomes" id="UP000800200">
    <property type="component" value="Unassembled WGS sequence"/>
</dbReference>